<keyword evidence="4 5" id="KW-0732">Signal</keyword>
<dbReference type="RefSeq" id="WP_136140741.1">
    <property type="nucleotide sequence ID" value="NZ_CP039247.1"/>
</dbReference>
<gene>
    <name evidence="7" type="primary">yclQ</name>
    <name evidence="7" type="ORF">CENDO_03200</name>
</gene>
<protein>
    <submittedName>
        <fullName evidence="7">Putative ABC transporter solute-binding protein YclQ</fullName>
    </submittedName>
</protein>
<dbReference type="PROSITE" id="PS50983">
    <property type="entry name" value="FE_B12_PBP"/>
    <property type="match status" value="1"/>
</dbReference>
<dbReference type="PANTHER" id="PTHR30532">
    <property type="entry name" value="IRON III DICITRATE-BINDING PERIPLASMIC PROTEIN"/>
    <property type="match status" value="1"/>
</dbReference>
<dbReference type="SUPFAM" id="SSF53807">
    <property type="entry name" value="Helical backbone' metal receptor"/>
    <property type="match status" value="1"/>
</dbReference>
<evidence type="ECO:0000259" key="6">
    <source>
        <dbReference type="PROSITE" id="PS50983"/>
    </source>
</evidence>
<evidence type="ECO:0000313" key="8">
    <source>
        <dbReference type="Proteomes" id="UP000296352"/>
    </source>
</evidence>
<dbReference type="InterPro" id="IPR051313">
    <property type="entry name" value="Bact_iron-sidero_bind"/>
</dbReference>
<dbReference type="PROSITE" id="PS51257">
    <property type="entry name" value="PROKAR_LIPOPROTEIN"/>
    <property type="match status" value="1"/>
</dbReference>
<dbReference type="PANTHER" id="PTHR30532:SF28">
    <property type="entry name" value="PETROBACTIN-BINDING PROTEIN YCLQ"/>
    <property type="match status" value="1"/>
</dbReference>
<proteinExistence type="inferred from homology"/>
<evidence type="ECO:0000256" key="2">
    <source>
        <dbReference type="ARBA" id="ARBA00008814"/>
    </source>
</evidence>
<dbReference type="GO" id="GO:0030288">
    <property type="term" value="C:outer membrane-bounded periplasmic space"/>
    <property type="evidence" value="ECO:0007669"/>
    <property type="project" value="TreeGrafter"/>
</dbReference>
<evidence type="ECO:0000256" key="4">
    <source>
        <dbReference type="ARBA" id="ARBA00022729"/>
    </source>
</evidence>
<dbReference type="Proteomes" id="UP000296352">
    <property type="component" value="Chromosome"/>
</dbReference>
<dbReference type="AlphaFoldDB" id="A0A4P7QGY3"/>
<comment type="subcellular location">
    <subcellularLocation>
        <location evidence="1">Cell envelope</location>
    </subcellularLocation>
</comment>
<dbReference type="InterPro" id="IPR002491">
    <property type="entry name" value="ABC_transptr_periplasmic_BD"/>
</dbReference>
<evidence type="ECO:0000313" key="7">
    <source>
        <dbReference type="EMBL" id="QCB27937.1"/>
    </source>
</evidence>
<dbReference type="GO" id="GO:1901678">
    <property type="term" value="P:iron coordination entity transport"/>
    <property type="evidence" value="ECO:0007669"/>
    <property type="project" value="UniProtKB-ARBA"/>
</dbReference>
<accession>A0A4P7QGY3</accession>
<feature type="signal peptide" evidence="5">
    <location>
        <begin position="1"/>
        <end position="23"/>
    </location>
</feature>
<name>A0A4P7QGY3_9CORY</name>
<dbReference type="KEGG" id="cee:CENDO_03200"/>
<evidence type="ECO:0000256" key="5">
    <source>
        <dbReference type="SAM" id="SignalP"/>
    </source>
</evidence>
<dbReference type="Pfam" id="PF01497">
    <property type="entry name" value="Peripla_BP_2"/>
    <property type="match status" value="1"/>
</dbReference>
<dbReference type="EMBL" id="CP039247">
    <property type="protein sequence ID" value="QCB27937.1"/>
    <property type="molecule type" value="Genomic_DNA"/>
</dbReference>
<feature type="chain" id="PRO_5020277232" evidence="5">
    <location>
        <begin position="24"/>
        <end position="335"/>
    </location>
</feature>
<keyword evidence="8" id="KW-1185">Reference proteome</keyword>
<keyword evidence="3" id="KW-0813">Transport</keyword>
<sequence length="335" mass="35609" precursor="true">MKIRHTIVASAAAFSLILTGCSASEGGESTTASSADAAASAEGVITVEDNFGTKEIPQPLERVAATDNRSFEILADWGIELVAAPVNLIPKTVDAYSEETVGVNLGSHREPDLEALVAAEPQVVINGQRFSQYQEDIETLVPDAAVVDFEPRDDKDFFAELIRQTEGLGTVFGKEEEAAKLVEDFNAALERAKAAYNGESTVMALNASGGELGYIAPGEGRFYGPIFDALGLKPALEVDNSSDDHEGDDISVEAVAESNPDWILVLDRDGGTSAADEEGYVPAETLIKDNAALKNVTAVQDSQLVFAPADTYTNENIITYTEVLNAIADAFEAQQ</sequence>
<feature type="domain" description="Fe/B12 periplasmic-binding" evidence="6">
    <location>
        <begin position="62"/>
        <end position="335"/>
    </location>
</feature>
<organism evidence="7 8">
    <name type="scientific">Corynebacterium endometrii</name>
    <dbReference type="NCBI Taxonomy" id="2488819"/>
    <lineage>
        <taxon>Bacteria</taxon>
        <taxon>Bacillati</taxon>
        <taxon>Actinomycetota</taxon>
        <taxon>Actinomycetes</taxon>
        <taxon>Mycobacteriales</taxon>
        <taxon>Corynebacteriaceae</taxon>
        <taxon>Corynebacterium</taxon>
    </lineage>
</organism>
<evidence type="ECO:0000256" key="3">
    <source>
        <dbReference type="ARBA" id="ARBA00022448"/>
    </source>
</evidence>
<dbReference type="Gene3D" id="3.40.50.1980">
    <property type="entry name" value="Nitrogenase molybdenum iron protein domain"/>
    <property type="match status" value="2"/>
</dbReference>
<dbReference type="OrthoDB" id="63946at2"/>
<reference evidence="7 8" key="1">
    <citation type="submission" date="2019-04" db="EMBL/GenBank/DDBJ databases">
        <title>Corynebacterium endometrii sp. nov., isolated from the uterus of a cow with endometritis.</title>
        <authorList>
            <person name="Ballas P."/>
            <person name="Ruckert C."/>
            <person name="Wagener K."/>
            <person name="Drillich M."/>
            <person name="Kaempfer P."/>
            <person name="Busse H.-J."/>
            <person name="Ehling-Schulz M."/>
        </authorList>
    </citation>
    <scope>NUCLEOTIDE SEQUENCE [LARGE SCALE GENOMIC DNA]</scope>
    <source>
        <strain evidence="7 8">LMM-1653</strain>
    </source>
</reference>
<comment type="similarity">
    <text evidence="2">Belongs to the bacterial solute-binding protein 8 family.</text>
</comment>
<evidence type="ECO:0000256" key="1">
    <source>
        <dbReference type="ARBA" id="ARBA00004196"/>
    </source>
</evidence>